<organism evidence="2 3">
    <name type="scientific">Psophocarpus tetragonolobus</name>
    <name type="common">Winged bean</name>
    <name type="synonym">Dolichos tetragonolobus</name>
    <dbReference type="NCBI Taxonomy" id="3891"/>
    <lineage>
        <taxon>Eukaryota</taxon>
        <taxon>Viridiplantae</taxon>
        <taxon>Streptophyta</taxon>
        <taxon>Embryophyta</taxon>
        <taxon>Tracheophyta</taxon>
        <taxon>Spermatophyta</taxon>
        <taxon>Magnoliopsida</taxon>
        <taxon>eudicotyledons</taxon>
        <taxon>Gunneridae</taxon>
        <taxon>Pentapetalae</taxon>
        <taxon>rosids</taxon>
        <taxon>fabids</taxon>
        <taxon>Fabales</taxon>
        <taxon>Fabaceae</taxon>
        <taxon>Papilionoideae</taxon>
        <taxon>50 kb inversion clade</taxon>
        <taxon>NPAAA clade</taxon>
        <taxon>indigoferoid/millettioid clade</taxon>
        <taxon>Phaseoleae</taxon>
        <taxon>Psophocarpus</taxon>
    </lineage>
</organism>
<feature type="compositionally biased region" description="Low complexity" evidence="1">
    <location>
        <begin position="31"/>
        <end position="40"/>
    </location>
</feature>
<protein>
    <submittedName>
        <fullName evidence="2">Uncharacterized protein</fullName>
    </submittedName>
</protein>
<proteinExistence type="predicted"/>
<evidence type="ECO:0000256" key="1">
    <source>
        <dbReference type="SAM" id="MobiDB-lite"/>
    </source>
</evidence>
<keyword evidence="3" id="KW-1185">Reference proteome</keyword>
<evidence type="ECO:0000313" key="2">
    <source>
        <dbReference type="EMBL" id="KAK7399385.1"/>
    </source>
</evidence>
<gene>
    <name evidence="2" type="ORF">VNO78_10567</name>
</gene>
<reference evidence="2 3" key="1">
    <citation type="submission" date="2024-01" db="EMBL/GenBank/DDBJ databases">
        <title>The genomes of 5 underutilized Papilionoideae crops provide insights into root nodulation and disease resistanc.</title>
        <authorList>
            <person name="Jiang F."/>
        </authorList>
    </citation>
    <scope>NUCLEOTIDE SEQUENCE [LARGE SCALE GENOMIC DNA]</scope>
    <source>
        <strain evidence="2">DUOXIRENSHENG_FW03</strain>
        <tissue evidence="2">Leaves</tissue>
    </source>
</reference>
<name>A0AAN9XMV0_PSOTE</name>
<comment type="caution">
    <text evidence="2">The sequence shown here is derived from an EMBL/GenBank/DDBJ whole genome shotgun (WGS) entry which is preliminary data.</text>
</comment>
<dbReference type="EMBL" id="JAYMYS010000003">
    <property type="protein sequence ID" value="KAK7399385.1"/>
    <property type="molecule type" value="Genomic_DNA"/>
</dbReference>
<evidence type="ECO:0000313" key="3">
    <source>
        <dbReference type="Proteomes" id="UP001386955"/>
    </source>
</evidence>
<accession>A0AAN9XMV0</accession>
<feature type="compositionally biased region" description="Low complexity" evidence="1">
    <location>
        <begin position="64"/>
        <end position="77"/>
    </location>
</feature>
<dbReference type="Proteomes" id="UP001386955">
    <property type="component" value="Unassembled WGS sequence"/>
</dbReference>
<dbReference type="AlphaFoldDB" id="A0AAN9XMV0"/>
<feature type="region of interest" description="Disordered" evidence="1">
    <location>
        <begin position="31"/>
        <end position="77"/>
    </location>
</feature>
<sequence length="77" mass="8213">MGCLSQQLYEVQVIRAPNLRFVLNSVFRAAKSSSNPSKNSFQGEGIDPNRHGEDAEDCSQGVPSSSSSHSSSSNSLP</sequence>